<dbReference type="InterPro" id="IPR035965">
    <property type="entry name" value="PAS-like_dom_sf"/>
</dbReference>
<dbReference type="InterPro" id="IPR036097">
    <property type="entry name" value="HisK_dim/P_sf"/>
</dbReference>
<dbReference type="FunFam" id="3.30.565.10:FF:000006">
    <property type="entry name" value="Sensor histidine kinase WalK"/>
    <property type="match status" value="1"/>
</dbReference>
<name>A0A934SZ19_9BURK</name>
<dbReference type="Proteomes" id="UP000622890">
    <property type="component" value="Unassembled WGS sequence"/>
</dbReference>
<evidence type="ECO:0000256" key="6">
    <source>
        <dbReference type="ARBA" id="ARBA00022777"/>
    </source>
</evidence>
<dbReference type="InterPro" id="IPR003661">
    <property type="entry name" value="HisK_dim/P_dom"/>
</dbReference>
<dbReference type="InterPro" id="IPR003594">
    <property type="entry name" value="HATPase_dom"/>
</dbReference>
<keyword evidence="4 7" id="KW-0597">Phosphoprotein</keyword>
<sequence>MASVILLIAFAFLYAVWRRERKRHQLLARDHARLQADHDTMEGMWIDAPLGLAILDRELRYVRINRLLADINGLSIEEHAGKSLREIVPDLAPQVEELFLNVIRTAKPLLGIVIGGETSSQPGVERFWRENVYPIMSTHGRVLGLKVTIEECTEQKRLDDALRASEQRERQRAMELETVMNAAPAGIFITHSTTCSDVAINAEAMRMLRREASEQLSLSCPGEKNYQIFANGELREASSLPLQVAAASGMAVRGQELELRFHDGAVMSILANAVPLHDREGVVTGAVAAFVDITAQKMASDMLQQDSQRKDQFIATLAHELRNPLAAIRTGLDLMKVSPTSLSLVTRTRDIMERQLGHLVRLIDDLLDVSRINTGKLEMRREPMSLAEVIDNALEVNAPFIEDSGHTLEVSVIATPLYIEADRVRIEQVLTNVLHNAAKYTPAGGKVTVTVTEAAGEAIICIADNGIGIDPIVLPSLFDIFSQAEAGRDLRKGGIGIGLSLARKLVELHGGKLTASSDGIGKGSTFTIRLPLCEVPIIKAPASASSASTHGPMQTQRILIVDDNTDAALTLASLLETCGHRIATAHTGTEAIASAKTFYPDIVFLDIGLPDISGLDIARMLRREERLRNAKLVALTGWGSVNDRTATKEAGFDLHFTKPINIDALRLGLPELKLPLAH</sequence>
<evidence type="ECO:0000256" key="3">
    <source>
        <dbReference type="ARBA" id="ARBA00012438"/>
    </source>
</evidence>
<dbReference type="PROSITE" id="PS50113">
    <property type="entry name" value="PAC"/>
    <property type="match status" value="1"/>
</dbReference>
<dbReference type="InterPro" id="IPR036890">
    <property type="entry name" value="HATPase_C_sf"/>
</dbReference>
<dbReference type="RefSeq" id="WP_200592073.1">
    <property type="nucleotide sequence ID" value="NZ_JAEPBG010000004.1"/>
</dbReference>
<keyword evidence="6" id="KW-0418">Kinase</keyword>
<dbReference type="Pfam" id="PF08448">
    <property type="entry name" value="PAS_4"/>
    <property type="match status" value="1"/>
</dbReference>
<dbReference type="NCBIfam" id="TIGR00229">
    <property type="entry name" value="sensory_box"/>
    <property type="match status" value="1"/>
</dbReference>
<comment type="subcellular location">
    <subcellularLocation>
        <location evidence="2">Cell inner membrane</location>
        <topology evidence="2">Multi-pass membrane protein</topology>
    </subcellularLocation>
</comment>
<dbReference type="PROSITE" id="PS50110">
    <property type="entry name" value="RESPONSE_REGULATORY"/>
    <property type="match status" value="1"/>
</dbReference>
<dbReference type="Gene3D" id="1.10.287.130">
    <property type="match status" value="1"/>
</dbReference>
<dbReference type="InterPro" id="IPR013656">
    <property type="entry name" value="PAS_4"/>
</dbReference>
<dbReference type="EMBL" id="JAEPBG010000004">
    <property type="protein sequence ID" value="MBK4735299.1"/>
    <property type="molecule type" value="Genomic_DNA"/>
</dbReference>
<organism evidence="11 12">
    <name type="scientific">Noviherbaspirillum pedocola</name>
    <dbReference type="NCBI Taxonomy" id="2801341"/>
    <lineage>
        <taxon>Bacteria</taxon>
        <taxon>Pseudomonadati</taxon>
        <taxon>Pseudomonadota</taxon>
        <taxon>Betaproteobacteria</taxon>
        <taxon>Burkholderiales</taxon>
        <taxon>Oxalobacteraceae</taxon>
        <taxon>Noviherbaspirillum</taxon>
    </lineage>
</organism>
<dbReference type="Gene3D" id="3.40.50.2300">
    <property type="match status" value="1"/>
</dbReference>
<dbReference type="InterPro" id="IPR000700">
    <property type="entry name" value="PAS-assoc_C"/>
</dbReference>
<evidence type="ECO:0000256" key="2">
    <source>
        <dbReference type="ARBA" id="ARBA00004429"/>
    </source>
</evidence>
<keyword evidence="5" id="KW-0808">Transferase</keyword>
<dbReference type="Gene3D" id="3.30.450.20">
    <property type="entry name" value="PAS domain"/>
    <property type="match status" value="2"/>
</dbReference>
<evidence type="ECO:0000259" key="9">
    <source>
        <dbReference type="PROSITE" id="PS50110"/>
    </source>
</evidence>
<evidence type="ECO:0000313" key="11">
    <source>
        <dbReference type="EMBL" id="MBK4735299.1"/>
    </source>
</evidence>
<evidence type="ECO:0000256" key="4">
    <source>
        <dbReference type="ARBA" id="ARBA00022553"/>
    </source>
</evidence>
<dbReference type="EC" id="2.7.13.3" evidence="3"/>
<comment type="caution">
    <text evidence="11">The sequence shown here is derived from an EMBL/GenBank/DDBJ whole genome shotgun (WGS) entry which is preliminary data.</text>
</comment>
<dbReference type="SUPFAM" id="SSF52172">
    <property type="entry name" value="CheY-like"/>
    <property type="match status" value="1"/>
</dbReference>
<evidence type="ECO:0000259" key="10">
    <source>
        <dbReference type="PROSITE" id="PS50113"/>
    </source>
</evidence>
<protein>
    <recommendedName>
        <fullName evidence="3">histidine kinase</fullName>
        <ecNumber evidence="3">2.7.13.3</ecNumber>
    </recommendedName>
</protein>
<accession>A0A934SZ19</accession>
<dbReference type="Pfam" id="PF00072">
    <property type="entry name" value="Response_reg"/>
    <property type="match status" value="1"/>
</dbReference>
<dbReference type="SUPFAM" id="SSF55874">
    <property type="entry name" value="ATPase domain of HSP90 chaperone/DNA topoisomerase II/histidine kinase"/>
    <property type="match status" value="1"/>
</dbReference>
<dbReference type="InterPro" id="IPR011006">
    <property type="entry name" value="CheY-like_superfamily"/>
</dbReference>
<dbReference type="SMART" id="SM00387">
    <property type="entry name" value="HATPase_c"/>
    <property type="match status" value="1"/>
</dbReference>
<feature type="domain" description="Histidine kinase" evidence="8">
    <location>
        <begin position="316"/>
        <end position="534"/>
    </location>
</feature>
<dbReference type="SMART" id="SM00388">
    <property type="entry name" value="HisKA"/>
    <property type="match status" value="1"/>
</dbReference>
<dbReference type="AlphaFoldDB" id="A0A934SZ19"/>
<evidence type="ECO:0000256" key="1">
    <source>
        <dbReference type="ARBA" id="ARBA00000085"/>
    </source>
</evidence>
<dbReference type="SUPFAM" id="SSF55785">
    <property type="entry name" value="PYP-like sensor domain (PAS domain)"/>
    <property type="match status" value="2"/>
</dbReference>
<dbReference type="InterPro" id="IPR005467">
    <property type="entry name" value="His_kinase_dom"/>
</dbReference>
<evidence type="ECO:0000256" key="5">
    <source>
        <dbReference type="ARBA" id="ARBA00022679"/>
    </source>
</evidence>
<reference evidence="11" key="1">
    <citation type="submission" date="2021-01" db="EMBL/GenBank/DDBJ databases">
        <title>Genome sequence of strain Noviherbaspirillum sp. DKR-6.</title>
        <authorList>
            <person name="Chaudhary D.K."/>
        </authorList>
    </citation>
    <scope>NUCLEOTIDE SEQUENCE</scope>
    <source>
        <strain evidence="11">DKR-6</strain>
    </source>
</reference>
<dbReference type="SUPFAM" id="SSF47384">
    <property type="entry name" value="Homodimeric domain of signal transducing histidine kinase"/>
    <property type="match status" value="1"/>
</dbReference>
<dbReference type="InterPro" id="IPR000014">
    <property type="entry name" value="PAS"/>
</dbReference>
<keyword evidence="12" id="KW-1185">Reference proteome</keyword>
<feature type="domain" description="Response regulatory" evidence="9">
    <location>
        <begin position="557"/>
        <end position="673"/>
    </location>
</feature>
<evidence type="ECO:0000259" key="8">
    <source>
        <dbReference type="PROSITE" id="PS50109"/>
    </source>
</evidence>
<dbReference type="Pfam" id="PF00512">
    <property type="entry name" value="HisKA"/>
    <property type="match status" value="1"/>
</dbReference>
<dbReference type="InterPro" id="IPR001789">
    <property type="entry name" value="Sig_transdc_resp-reg_receiver"/>
</dbReference>
<dbReference type="Pfam" id="PF02518">
    <property type="entry name" value="HATPase_c"/>
    <property type="match status" value="1"/>
</dbReference>
<dbReference type="PRINTS" id="PR00344">
    <property type="entry name" value="BCTRLSENSOR"/>
</dbReference>
<dbReference type="PANTHER" id="PTHR43547">
    <property type="entry name" value="TWO-COMPONENT HISTIDINE KINASE"/>
    <property type="match status" value="1"/>
</dbReference>
<dbReference type="GO" id="GO:0005886">
    <property type="term" value="C:plasma membrane"/>
    <property type="evidence" value="ECO:0007669"/>
    <property type="project" value="UniProtKB-SubCell"/>
</dbReference>
<dbReference type="PROSITE" id="PS50109">
    <property type="entry name" value="HIS_KIN"/>
    <property type="match status" value="1"/>
</dbReference>
<feature type="modified residue" description="4-aspartylphosphate" evidence="7">
    <location>
        <position position="606"/>
    </location>
</feature>
<dbReference type="InterPro" id="IPR004358">
    <property type="entry name" value="Sig_transdc_His_kin-like_C"/>
</dbReference>
<dbReference type="Gene3D" id="3.30.565.10">
    <property type="entry name" value="Histidine kinase-like ATPase, C-terminal domain"/>
    <property type="match status" value="1"/>
</dbReference>
<dbReference type="GO" id="GO:0000155">
    <property type="term" value="F:phosphorelay sensor kinase activity"/>
    <property type="evidence" value="ECO:0007669"/>
    <property type="project" value="InterPro"/>
</dbReference>
<evidence type="ECO:0000313" key="12">
    <source>
        <dbReference type="Proteomes" id="UP000622890"/>
    </source>
</evidence>
<comment type="catalytic activity">
    <reaction evidence="1">
        <text>ATP + protein L-histidine = ADP + protein N-phospho-L-histidine.</text>
        <dbReference type="EC" id="2.7.13.3"/>
    </reaction>
</comment>
<feature type="domain" description="PAC" evidence="10">
    <location>
        <begin position="253"/>
        <end position="305"/>
    </location>
</feature>
<dbReference type="PANTHER" id="PTHR43547:SF2">
    <property type="entry name" value="HYBRID SIGNAL TRANSDUCTION HISTIDINE KINASE C"/>
    <property type="match status" value="1"/>
</dbReference>
<evidence type="ECO:0000256" key="7">
    <source>
        <dbReference type="PROSITE-ProRule" id="PRU00169"/>
    </source>
</evidence>
<proteinExistence type="predicted"/>
<dbReference type="SMART" id="SM00448">
    <property type="entry name" value="REC"/>
    <property type="match status" value="1"/>
</dbReference>
<gene>
    <name evidence="11" type="ORF">JJB74_11805</name>
</gene>
<dbReference type="CDD" id="cd00082">
    <property type="entry name" value="HisKA"/>
    <property type="match status" value="1"/>
</dbReference>